<accession>A0A3L8RHW1</accession>
<dbReference type="Proteomes" id="UP000281594">
    <property type="component" value="Unassembled WGS sequence"/>
</dbReference>
<gene>
    <name evidence="1" type="ORF">D3C57_112805</name>
</gene>
<proteinExistence type="predicted"/>
<protein>
    <submittedName>
        <fullName evidence="1">Uncharacterized protein</fullName>
    </submittedName>
</protein>
<comment type="caution">
    <text evidence="1">The sequence shown here is derived from an EMBL/GenBank/DDBJ whole genome shotgun (WGS) entry which is preliminary data.</text>
</comment>
<name>A0A3L8RHW1_STRRN</name>
<evidence type="ECO:0000313" key="2">
    <source>
        <dbReference type="Proteomes" id="UP000281594"/>
    </source>
</evidence>
<sequence>MVAAVTRACLDPRPTLCGGSLGGYPAFRRKAER</sequence>
<dbReference type="AlphaFoldDB" id="A0A3L8RHW1"/>
<evidence type="ECO:0000313" key="1">
    <source>
        <dbReference type="EMBL" id="RLV79264.1"/>
    </source>
</evidence>
<dbReference type="EMBL" id="QYCY01000001">
    <property type="protein sequence ID" value="RLV79264.1"/>
    <property type="molecule type" value="Genomic_DNA"/>
</dbReference>
<organism evidence="1 2">
    <name type="scientific">Streptomyces rapamycinicus (strain ATCC 29253 / DSM 41530 / NRRL 5491 / AYB-994)</name>
    <name type="common">Streptomyces hygroscopicus (strain ATCC 29253)</name>
    <dbReference type="NCBI Taxonomy" id="1343740"/>
    <lineage>
        <taxon>Bacteria</taxon>
        <taxon>Bacillati</taxon>
        <taxon>Actinomycetota</taxon>
        <taxon>Actinomycetes</taxon>
        <taxon>Kitasatosporales</taxon>
        <taxon>Streptomycetaceae</taxon>
        <taxon>Streptomyces</taxon>
        <taxon>Streptomyces violaceusniger group</taxon>
    </lineage>
</organism>
<reference evidence="1 2" key="1">
    <citation type="journal article" date="2018" name="J. Biol. Chem.">
        <title>Discovery of the actinoplanic acid pathway in Streptomyces rapamycinicus reveals a genetically conserved synergism with rapamycin.</title>
        <authorList>
            <person name="Mrak P."/>
            <person name="Krastel P."/>
            <person name="Pivk Lukancic P."/>
            <person name="Tao J."/>
            <person name="Pistorius D."/>
            <person name="Moore C.M."/>
        </authorList>
    </citation>
    <scope>NUCLEOTIDE SEQUENCE [LARGE SCALE GENOMIC DNA]</scope>
    <source>
        <strain evidence="1 2">NRRL 5491</strain>
    </source>
</reference>